<keyword evidence="1" id="KW-0677">Repeat</keyword>
<protein>
    <recommendedName>
        <fullName evidence="7">Galactose oxidase</fullName>
    </recommendedName>
</protein>
<name>A0A2T2N0C6_CORCC</name>
<evidence type="ECO:0000256" key="3">
    <source>
        <dbReference type="SAM" id="Phobius"/>
    </source>
</evidence>
<dbReference type="OrthoDB" id="10251809at2759"/>
<evidence type="ECO:0000256" key="4">
    <source>
        <dbReference type="SAM" id="SignalP"/>
    </source>
</evidence>
<keyword evidence="3" id="KW-0812">Transmembrane</keyword>
<dbReference type="EMBL" id="KZ678184">
    <property type="protein sequence ID" value="PSN58874.1"/>
    <property type="molecule type" value="Genomic_DNA"/>
</dbReference>
<dbReference type="PANTHER" id="PTHR47435:SF4">
    <property type="entry name" value="KELCH REPEAT PROTEIN (AFU_ORTHOLOGUE AFUA_5G12780)"/>
    <property type="match status" value="1"/>
</dbReference>
<dbReference type="STRING" id="1448308.A0A2T2N0C6"/>
<evidence type="ECO:0000256" key="1">
    <source>
        <dbReference type="ARBA" id="ARBA00022737"/>
    </source>
</evidence>
<evidence type="ECO:0000313" key="5">
    <source>
        <dbReference type="EMBL" id="PSN58874.1"/>
    </source>
</evidence>
<evidence type="ECO:0008006" key="7">
    <source>
        <dbReference type="Google" id="ProtNLM"/>
    </source>
</evidence>
<feature type="transmembrane region" description="Helical" evidence="3">
    <location>
        <begin position="458"/>
        <end position="477"/>
    </location>
</feature>
<keyword evidence="3" id="KW-0472">Membrane</keyword>
<dbReference type="Gene3D" id="2.120.10.80">
    <property type="entry name" value="Kelch-type beta propeller"/>
    <property type="match status" value="2"/>
</dbReference>
<sequence length="478" mass="53251">KSLRTLVLVLLCHFVRCQKDPLKDFCRKFSHRTAVMNNKIYIDGGYVNWAPLSAESENVTNEWLVYGDFEIDNSGFPQQFVLPSKLPPNVAGGSLWADEINNIFYAFGGYFTSETPKPFETWAFDGNQRTWSNIITQGESMAYAAHGMSAVSPDTGISYYLGGYQDALTTAEWSGPRRYISRMTTFNMVTREYSTLSGPDLSGRGEGSMHFIPASNAGMLIYYGGVEQYPGSNETKGDIWIFDLDLQRWYMQKATGDVPEPRARFCSGVTWADDKSSYNIYLLGGIDPDFQTVGFGDVYVLTLPSFIWIKWWPRPEHNVDATFPHHSLTCDVINGTQMIVMGGHFTNITSECDVPVVYGQHGLDLGVINDKKVPWVLFRYDNPPYRVPELVVNVIGGTARGNANATRPKNNMTYDEYLFEKSYSVPQRYPTVPWQPSTTSIVGTNDTNSGSLPETSTLVGAVIGSIVGSVILGVAGYY</sequence>
<dbReference type="AlphaFoldDB" id="A0A2T2N0C6"/>
<evidence type="ECO:0000313" key="6">
    <source>
        <dbReference type="Proteomes" id="UP000240883"/>
    </source>
</evidence>
<keyword evidence="2" id="KW-0408">Iron</keyword>
<keyword evidence="3" id="KW-1133">Transmembrane helix</keyword>
<dbReference type="GO" id="GO:0019760">
    <property type="term" value="P:glucosinolate metabolic process"/>
    <property type="evidence" value="ECO:0007669"/>
    <property type="project" value="UniProtKB-ARBA"/>
</dbReference>
<keyword evidence="6" id="KW-1185">Reference proteome</keyword>
<proteinExistence type="predicted"/>
<feature type="signal peptide" evidence="4">
    <location>
        <begin position="1"/>
        <end position="17"/>
    </location>
</feature>
<organism evidence="5 6">
    <name type="scientific">Corynespora cassiicola Philippines</name>
    <dbReference type="NCBI Taxonomy" id="1448308"/>
    <lineage>
        <taxon>Eukaryota</taxon>
        <taxon>Fungi</taxon>
        <taxon>Dikarya</taxon>
        <taxon>Ascomycota</taxon>
        <taxon>Pezizomycotina</taxon>
        <taxon>Dothideomycetes</taxon>
        <taxon>Pleosporomycetidae</taxon>
        <taxon>Pleosporales</taxon>
        <taxon>Corynesporascaceae</taxon>
        <taxon>Corynespora</taxon>
    </lineage>
</organism>
<gene>
    <name evidence="5" type="ORF">BS50DRAFT_475119</name>
</gene>
<reference evidence="5 6" key="1">
    <citation type="journal article" date="2018" name="Front. Microbiol.">
        <title>Genome-Wide Analysis of Corynespora cassiicola Leaf Fall Disease Putative Effectors.</title>
        <authorList>
            <person name="Lopez D."/>
            <person name="Ribeiro S."/>
            <person name="Label P."/>
            <person name="Fumanal B."/>
            <person name="Venisse J.S."/>
            <person name="Kohler A."/>
            <person name="de Oliveira R.R."/>
            <person name="Labutti K."/>
            <person name="Lipzen A."/>
            <person name="Lail K."/>
            <person name="Bauer D."/>
            <person name="Ohm R.A."/>
            <person name="Barry K.W."/>
            <person name="Spatafora J."/>
            <person name="Grigoriev I.V."/>
            <person name="Martin F.M."/>
            <person name="Pujade-Renaud V."/>
        </authorList>
    </citation>
    <scope>NUCLEOTIDE SEQUENCE [LARGE SCALE GENOMIC DNA]</scope>
    <source>
        <strain evidence="5 6">Philippines</strain>
    </source>
</reference>
<dbReference type="InterPro" id="IPR015915">
    <property type="entry name" value="Kelch-typ_b-propeller"/>
</dbReference>
<evidence type="ECO:0000256" key="2">
    <source>
        <dbReference type="ARBA" id="ARBA00023004"/>
    </source>
</evidence>
<keyword evidence="4" id="KW-0732">Signal</keyword>
<dbReference type="Proteomes" id="UP000240883">
    <property type="component" value="Unassembled WGS sequence"/>
</dbReference>
<feature type="non-terminal residue" evidence="5">
    <location>
        <position position="478"/>
    </location>
</feature>
<dbReference type="Pfam" id="PF24681">
    <property type="entry name" value="Kelch_KLHDC2_KLHL20_DRC7"/>
    <property type="match status" value="1"/>
</dbReference>
<feature type="chain" id="PRO_5015419732" description="Galactose oxidase" evidence="4">
    <location>
        <begin position="18"/>
        <end position="478"/>
    </location>
</feature>
<dbReference type="PANTHER" id="PTHR47435">
    <property type="entry name" value="KELCH REPEAT PROTEIN (AFU_ORTHOLOGUE AFUA_5G12780)"/>
    <property type="match status" value="1"/>
</dbReference>
<feature type="non-terminal residue" evidence="5">
    <location>
        <position position="1"/>
    </location>
</feature>
<accession>A0A2T2N0C6</accession>
<dbReference type="SUPFAM" id="SSF117281">
    <property type="entry name" value="Kelch motif"/>
    <property type="match status" value="1"/>
</dbReference>